<gene>
    <name evidence="1" type="ORF">QBC37DRAFT_398823</name>
</gene>
<name>A0AAN6YEQ5_9PEZI</name>
<keyword evidence="2" id="KW-1185">Reference proteome</keyword>
<protein>
    <recommendedName>
        <fullName evidence="3">F-box domain-containing protein</fullName>
    </recommendedName>
</protein>
<dbReference type="AlphaFoldDB" id="A0AAN6YEQ5"/>
<sequence>MAAMEGIEDRQKASIKSLPFELHSKILNDDELTPGDMKSIRLAGCHQLVAPASDRLFYRIRVSRMMDDWNAFINICNSPHLAVHVREVRWKELAWDTTMPRRLWADYFSPKTVLRVPGSATNFRHDHIIPDRGPWRQAQVLFPVLHAPSFASATVHQPSFLSAIEKLSKLHTFKSEPMDLCRALQFFSVTTVYSLEKTTGSCCLMRLWDLELPVRHAPRIVKNAGLFMFLLPAMAQPHSTVRHLKWADEDLGVSDMGAVPPSSFSRLESLEACFISCFCIRERSQTLDVSGLMAALGCPALRTLYVLGSKTVRPDSSSTGEWGPVLQDHVKTLQDVEFGGCGLKQGKTKGFKGFNPSGCSLMDFIYRNLEGAQEVPLDPQGEFR</sequence>
<dbReference type="Proteomes" id="UP001301769">
    <property type="component" value="Unassembled WGS sequence"/>
</dbReference>
<evidence type="ECO:0008006" key="3">
    <source>
        <dbReference type="Google" id="ProtNLM"/>
    </source>
</evidence>
<evidence type="ECO:0000313" key="2">
    <source>
        <dbReference type="Proteomes" id="UP001301769"/>
    </source>
</evidence>
<reference evidence="1" key="1">
    <citation type="journal article" date="2023" name="Mol. Phylogenet. Evol.">
        <title>Genome-scale phylogeny and comparative genomics of the fungal order Sordariales.</title>
        <authorList>
            <person name="Hensen N."/>
            <person name="Bonometti L."/>
            <person name="Westerberg I."/>
            <person name="Brannstrom I.O."/>
            <person name="Guillou S."/>
            <person name="Cros-Aarteil S."/>
            <person name="Calhoun S."/>
            <person name="Haridas S."/>
            <person name="Kuo A."/>
            <person name="Mondo S."/>
            <person name="Pangilinan J."/>
            <person name="Riley R."/>
            <person name="LaButti K."/>
            <person name="Andreopoulos B."/>
            <person name="Lipzen A."/>
            <person name="Chen C."/>
            <person name="Yan M."/>
            <person name="Daum C."/>
            <person name="Ng V."/>
            <person name="Clum A."/>
            <person name="Steindorff A."/>
            <person name="Ohm R.A."/>
            <person name="Martin F."/>
            <person name="Silar P."/>
            <person name="Natvig D.O."/>
            <person name="Lalanne C."/>
            <person name="Gautier V."/>
            <person name="Ament-Velasquez S.L."/>
            <person name="Kruys A."/>
            <person name="Hutchinson M.I."/>
            <person name="Powell A.J."/>
            <person name="Barry K."/>
            <person name="Miller A.N."/>
            <person name="Grigoriev I.V."/>
            <person name="Debuchy R."/>
            <person name="Gladieux P."/>
            <person name="Hiltunen Thoren M."/>
            <person name="Johannesson H."/>
        </authorList>
    </citation>
    <scope>NUCLEOTIDE SEQUENCE</scope>
    <source>
        <strain evidence="1">PSN293</strain>
    </source>
</reference>
<reference evidence="1" key="2">
    <citation type="submission" date="2023-05" db="EMBL/GenBank/DDBJ databases">
        <authorList>
            <consortium name="Lawrence Berkeley National Laboratory"/>
            <person name="Steindorff A."/>
            <person name="Hensen N."/>
            <person name="Bonometti L."/>
            <person name="Westerberg I."/>
            <person name="Brannstrom I.O."/>
            <person name="Guillou S."/>
            <person name="Cros-Aarteil S."/>
            <person name="Calhoun S."/>
            <person name="Haridas S."/>
            <person name="Kuo A."/>
            <person name="Mondo S."/>
            <person name="Pangilinan J."/>
            <person name="Riley R."/>
            <person name="Labutti K."/>
            <person name="Andreopoulos B."/>
            <person name="Lipzen A."/>
            <person name="Chen C."/>
            <person name="Yanf M."/>
            <person name="Daum C."/>
            <person name="Ng V."/>
            <person name="Clum A."/>
            <person name="Ohm R."/>
            <person name="Martin F."/>
            <person name="Silar P."/>
            <person name="Natvig D."/>
            <person name="Lalanne C."/>
            <person name="Gautier V."/>
            <person name="Ament-Velasquez S.L."/>
            <person name="Kruys A."/>
            <person name="Hutchinson M.I."/>
            <person name="Powell A.J."/>
            <person name="Barry K."/>
            <person name="Miller A.N."/>
            <person name="Grigoriev I.V."/>
            <person name="Debuchy R."/>
            <person name="Gladieux P."/>
            <person name="Thoren M.H."/>
            <person name="Johannesson H."/>
        </authorList>
    </citation>
    <scope>NUCLEOTIDE SEQUENCE</scope>
    <source>
        <strain evidence="1">PSN293</strain>
    </source>
</reference>
<proteinExistence type="predicted"/>
<dbReference type="EMBL" id="MU858082">
    <property type="protein sequence ID" value="KAK4215237.1"/>
    <property type="molecule type" value="Genomic_DNA"/>
</dbReference>
<accession>A0AAN6YEQ5</accession>
<organism evidence="1 2">
    <name type="scientific">Rhypophila decipiens</name>
    <dbReference type="NCBI Taxonomy" id="261697"/>
    <lineage>
        <taxon>Eukaryota</taxon>
        <taxon>Fungi</taxon>
        <taxon>Dikarya</taxon>
        <taxon>Ascomycota</taxon>
        <taxon>Pezizomycotina</taxon>
        <taxon>Sordariomycetes</taxon>
        <taxon>Sordariomycetidae</taxon>
        <taxon>Sordariales</taxon>
        <taxon>Naviculisporaceae</taxon>
        <taxon>Rhypophila</taxon>
    </lineage>
</organism>
<comment type="caution">
    <text evidence="1">The sequence shown here is derived from an EMBL/GenBank/DDBJ whole genome shotgun (WGS) entry which is preliminary data.</text>
</comment>
<evidence type="ECO:0000313" key="1">
    <source>
        <dbReference type="EMBL" id="KAK4215237.1"/>
    </source>
</evidence>